<dbReference type="GO" id="GO:0016020">
    <property type="term" value="C:membrane"/>
    <property type="evidence" value="ECO:0007669"/>
    <property type="project" value="InterPro"/>
</dbReference>
<gene>
    <name evidence="2" type="ORF">QE152_g8199</name>
</gene>
<dbReference type="InterPro" id="IPR007720">
    <property type="entry name" value="PigQ/GPI1"/>
</dbReference>
<dbReference type="Pfam" id="PF05024">
    <property type="entry name" value="Gpi1"/>
    <property type="match status" value="1"/>
</dbReference>
<dbReference type="Proteomes" id="UP001458880">
    <property type="component" value="Unassembled WGS sequence"/>
</dbReference>
<feature type="transmembrane region" description="Helical" evidence="1">
    <location>
        <begin position="305"/>
        <end position="328"/>
    </location>
</feature>
<organism evidence="2 3">
    <name type="scientific">Popillia japonica</name>
    <name type="common">Japanese beetle</name>
    <dbReference type="NCBI Taxonomy" id="7064"/>
    <lineage>
        <taxon>Eukaryota</taxon>
        <taxon>Metazoa</taxon>
        <taxon>Ecdysozoa</taxon>
        <taxon>Arthropoda</taxon>
        <taxon>Hexapoda</taxon>
        <taxon>Insecta</taxon>
        <taxon>Pterygota</taxon>
        <taxon>Neoptera</taxon>
        <taxon>Endopterygota</taxon>
        <taxon>Coleoptera</taxon>
        <taxon>Polyphaga</taxon>
        <taxon>Scarabaeiformia</taxon>
        <taxon>Scarabaeidae</taxon>
        <taxon>Rutelinae</taxon>
        <taxon>Popillia</taxon>
    </lineage>
</organism>
<dbReference type="GO" id="GO:0016740">
    <property type="term" value="F:transferase activity"/>
    <property type="evidence" value="ECO:0007669"/>
    <property type="project" value="UniProtKB-KW"/>
</dbReference>
<keyword evidence="2" id="KW-0808">Transferase</keyword>
<dbReference type="AlphaFoldDB" id="A0AAW1MC07"/>
<sequence length="429" mass="49859">MNSVLIFVPSTLNMDNIGFLEGFAKKVEDNLIFYITSDKLALEAGYTVGYCSTHTPYNMFTAKDSEWLHINSTTHEFTINNIDAQEYNDKFTIILYDIKAFSKCDITTFKYQKYGDQFNELCFALNKSSFKAVKPRFMILYIVFMFLIEMILEIFRKGKHETLILNTINSTVENIIHGLKNLLVFLMGSPIGLKLNYAFNTTLGTFFFYHIFLWKTFMQFFSPYLYSMLCILLFPASFGLSFQAAILEDLIKMCTIHVYCIYIYAARMYGLQINGLISLWRLFIGRKYNPLRNRIDSHQYSHNQLFIGTLGFTIFLFLLPTTLLYYVVFTVFRLGLKVLISCLLRLRALMQQLPIYSFILWIIDSPLIATTIVMSTRSEVYNIPVVLHVTLRSLPLMDCIRATTPSSNFSIPKIIYYQEFKNILTGKLL</sequence>
<name>A0AAW1MC07_POPJA</name>
<dbReference type="PANTHER" id="PTHR21329:SF3">
    <property type="entry name" value="PHOSPHATIDYLINOSITOL N-ACETYLGLUCOSAMINYLTRANSFERASE SUBUNIT Q"/>
    <property type="match status" value="1"/>
</dbReference>
<keyword evidence="1" id="KW-1133">Transmembrane helix</keyword>
<accession>A0AAW1MC07</accession>
<dbReference type="EMBL" id="JASPKY010000064">
    <property type="protein sequence ID" value="KAK9743935.1"/>
    <property type="molecule type" value="Genomic_DNA"/>
</dbReference>
<keyword evidence="1" id="KW-0812">Transmembrane</keyword>
<reference evidence="2 3" key="1">
    <citation type="journal article" date="2024" name="BMC Genomics">
        <title>De novo assembly and annotation of Popillia japonica's genome with initial clues to its potential as an invasive pest.</title>
        <authorList>
            <person name="Cucini C."/>
            <person name="Boschi S."/>
            <person name="Funari R."/>
            <person name="Cardaioli E."/>
            <person name="Iannotti N."/>
            <person name="Marturano G."/>
            <person name="Paoli F."/>
            <person name="Bruttini M."/>
            <person name="Carapelli A."/>
            <person name="Frati F."/>
            <person name="Nardi F."/>
        </authorList>
    </citation>
    <scope>NUCLEOTIDE SEQUENCE [LARGE SCALE GENOMIC DNA]</scope>
    <source>
        <strain evidence="2">DMR45628</strain>
    </source>
</reference>
<feature type="transmembrane region" description="Helical" evidence="1">
    <location>
        <begin position="137"/>
        <end position="155"/>
    </location>
</feature>
<evidence type="ECO:0000256" key="1">
    <source>
        <dbReference type="SAM" id="Phobius"/>
    </source>
</evidence>
<feature type="transmembrane region" description="Helical" evidence="1">
    <location>
        <begin position="224"/>
        <end position="246"/>
    </location>
</feature>
<comment type="caution">
    <text evidence="2">The sequence shown here is derived from an EMBL/GenBank/DDBJ whole genome shotgun (WGS) entry which is preliminary data.</text>
</comment>
<keyword evidence="1" id="KW-0472">Membrane</keyword>
<feature type="transmembrane region" description="Helical" evidence="1">
    <location>
        <begin position="195"/>
        <end position="212"/>
    </location>
</feature>
<feature type="transmembrane region" description="Helical" evidence="1">
    <location>
        <begin position="261"/>
        <end position="284"/>
    </location>
</feature>
<dbReference type="PANTHER" id="PTHR21329">
    <property type="entry name" value="PHOSPHATIDYLINOSITOL N-ACETYLGLUCOSAMINYLTRANSFERASE SUBUNIT Q-RELATED"/>
    <property type="match status" value="1"/>
</dbReference>
<feature type="transmembrane region" description="Helical" evidence="1">
    <location>
        <begin position="353"/>
        <end position="374"/>
    </location>
</feature>
<keyword evidence="3" id="KW-1185">Reference proteome</keyword>
<dbReference type="GO" id="GO:0005783">
    <property type="term" value="C:endoplasmic reticulum"/>
    <property type="evidence" value="ECO:0007669"/>
    <property type="project" value="TreeGrafter"/>
</dbReference>
<proteinExistence type="predicted"/>
<dbReference type="GO" id="GO:0006506">
    <property type="term" value="P:GPI anchor biosynthetic process"/>
    <property type="evidence" value="ECO:0007669"/>
    <property type="project" value="InterPro"/>
</dbReference>
<evidence type="ECO:0000313" key="3">
    <source>
        <dbReference type="Proteomes" id="UP001458880"/>
    </source>
</evidence>
<protein>
    <submittedName>
        <fullName evidence="2">N-acetylglucosaminyl transferase component (Gpi1)</fullName>
    </submittedName>
</protein>
<evidence type="ECO:0000313" key="2">
    <source>
        <dbReference type="EMBL" id="KAK9743935.1"/>
    </source>
</evidence>